<feature type="chain" id="PRO_5045183959" evidence="1">
    <location>
        <begin position="21"/>
        <end position="437"/>
    </location>
</feature>
<evidence type="ECO:0000256" key="1">
    <source>
        <dbReference type="SAM" id="SignalP"/>
    </source>
</evidence>
<evidence type="ECO:0000313" key="4">
    <source>
        <dbReference type="Proteomes" id="UP001606303"/>
    </source>
</evidence>
<dbReference type="Proteomes" id="UP001606303">
    <property type="component" value="Unassembled WGS sequence"/>
</dbReference>
<gene>
    <name evidence="3" type="ORF">ACG01O_11255</name>
</gene>
<proteinExistence type="predicted"/>
<feature type="signal peptide" evidence="1">
    <location>
        <begin position="1"/>
        <end position="20"/>
    </location>
</feature>
<protein>
    <submittedName>
        <fullName evidence="3">DUF4397 domain-containing protein</fullName>
    </submittedName>
</protein>
<dbReference type="PROSITE" id="PS51257">
    <property type="entry name" value="PROKAR_LIPOPROTEIN"/>
    <property type="match status" value="1"/>
</dbReference>
<feature type="domain" description="DUF4397" evidence="2">
    <location>
        <begin position="245"/>
        <end position="354"/>
    </location>
</feature>
<evidence type="ECO:0000313" key="3">
    <source>
        <dbReference type="EMBL" id="MFG6467186.1"/>
    </source>
</evidence>
<reference evidence="3 4" key="1">
    <citation type="submission" date="2024-08" db="EMBL/GenBank/DDBJ databases">
        <authorList>
            <person name="Lu H."/>
        </authorList>
    </citation>
    <scope>NUCLEOTIDE SEQUENCE [LARGE SCALE GENOMIC DNA]</scope>
    <source>
        <strain evidence="3 4">BYS87W</strain>
    </source>
</reference>
<dbReference type="InterPro" id="IPR025510">
    <property type="entry name" value="DUF4397"/>
</dbReference>
<dbReference type="Pfam" id="PF14344">
    <property type="entry name" value="DUF4397"/>
    <property type="match status" value="2"/>
</dbReference>
<accession>A0ABW7GZI7</accession>
<keyword evidence="1" id="KW-0732">Signal</keyword>
<organism evidence="3 4">
    <name type="scientific">Pelomonas baiyunensis</name>
    <dbReference type="NCBI Taxonomy" id="3299026"/>
    <lineage>
        <taxon>Bacteria</taxon>
        <taxon>Pseudomonadati</taxon>
        <taxon>Pseudomonadota</taxon>
        <taxon>Betaproteobacteria</taxon>
        <taxon>Burkholderiales</taxon>
        <taxon>Sphaerotilaceae</taxon>
        <taxon>Roseateles</taxon>
    </lineage>
</organism>
<sequence length="437" mass="44367">MRFTPWATRLVLTLSLSATAFLTACGGGGGSGSTAQVRLLNATQSYAQLDLTVNDKTINSKVAYATVGEYGGVDTNNTATKVLTSDVGTSISATTPTLSGGNNYTYISYGFAGAIRTSLLQEAETAPDTGKAKLLVLNLAPDAGALDVYVTASADALDTATPVTSNLQGGSGSGYNLINAGTFRVRVTGYTKKGNDLRLDIPAITLDSASVNTLILTATNGGVLVNGMQLVQKGAVKNYANSLTRVRAVNALAGTPIVAASVNGNNILPASLPPNTTDYYSFTAGASTTSITVNSIPLTVGSPSFAAGGDYTLLIWGDASAPQLSVLSDDNRLPTVSGNVKMRLVNGLSVAGSVASLNIDFQAQASNVLPGTSSAPVSIGSSTGSVVTVNSPLKVDALYNPSAGTSSGLTPLTANGVYTIFVMGDPNAPKGKLSKDR</sequence>
<keyword evidence="4" id="KW-1185">Reference proteome</keyword>
<name>A0ABW7GZI7_9BURK</name>
<comment type="caution">
    <text evidence="3">The sequence shown here is derived from an EMBL/GenBank/DDBJ whole genome shotgun (WGS) entry which is preliminary data.</text>
</comment>
<dbReference type="EMBL" id="JBIGIB010000003">
    <property type="protein sequence ID" value="MFG6467186.1"/>
    <property type="molecule type" value="Genomic_DNA"/>
</dbReference>
<dbReference type="RefSeq" id="WP_394384546.1">
    <property type="nucleotide sequence ID" value="NZ_JBIGIB010000003.1"/>
</dbReference>
<evidence type="ECO:0000259" key="2">
    <source>
        <dbReference type="Pfam" id="PF14344"/>
    </source>
</evidence>
<feature type="domain" description="DUF4397" evidence="2">
    <location>
        <begin position="35"/>
        <end position="149"/>
    </location>
</feature>